<sequence>MSAPVDPVAGLTGPDGSPAHTPALSRRLSAFMYEGVLLFGVLMISGLIYAGLTQMKHALQGALGFQVFLFLVLGLYFVWFWTHGGQTVAMKAWHIRLVDTEGRAVTWQRASLRYVLSWLWFVPALVSMRSLGFHSGAAFFGALFAGVVTYALLTRLHPQRQFWHDAVCGTRLVTWRHPPRQRPSKP</sequence>
<accession>A0ABS5DUY1</accession>
<dbReference type="RefSeq" id="WP_210807402.1">
    <property type="nucleotide sequence ID" value="NZ_JAGQDG010000002.1"/>
</dbReference>
<dbReference type="EMBL" id="JAGQDG010000002">
    <property type="protein sequence ID" value="MBQ0934957.1"/>
    <property type="molecule type" value="Genomic_DNA"/>
</dbReference>
<feature type="domain" description="RDD" evidence="7">
    <location>
        <begin position="22"/>
        <end position="168"/>
    </location>
</feature>
<evidence type="ECO:0000259" key="7">
    <source>
        <dbReference type="Pfam" id="PF06271"/>
    </source>
</evidence>
<dbReference type="PANTHER" id="PTHR36115:SF10">
    <property type="entry name" value="RDD DOMAIN-CONTAINING PROTEIN"/>
    <property type="match status" value="1"/>
</dbReference>
<evidence type="ECO:0000256" key="2">
    <source>
        <dbReference type="ARBA" id="ARBA00022475"/>
    </source>
</evidence>
<feature type="transmembrane region" description="Helical" evidence="6">
    <location>
        <begin position="131"/>
        <end position="153"/>
    </location>
</feature>
<dbReference type="InterPro" id="IPR010432">
    <property type="entry name" value="RDD"/>
</dbReference>
<organism evidence="8 9">
    <name type="scientific">Ideonella paludis</name>
    <dbReference type="NCBI Taxonomy" id="1233411"/>
    <lineage>
        <taxon>Bacteria</taxon>
        <taxon>Pseudomonadati</taxon>
        <taxon>Pseudomonadota</taxon>
        <taxon>Betaproteobacteria</taxon>
        <taxon>Burkholderiales</taxon>
        <taxon>Sphaerotilaceae</taxon>
        <taxon>Ideonella</taxon>
    </lineage>
</organism>
<evidence type="ECO:0000256" key="5">
    <source>
        <dbReference type="ARBA" id="ARBA00023136"/>
    </source>
</evidence>
<evidence type="ECO:0000256" key="4">
    <source>
        <dbReference type="ARBA" id="ARBA00022989"/>
    </source>
</evidence>
<keyword evidence="9" id="KW-1185">Reference proteome</keyword>
<reference evidence="8 9" key="1">
    <citation type="submission" date="2021-04" db="EMBL/GenBank/DDBJ databases">
        <title>The genome sequence of type strain Ideonella paludis KCTC 32238.</title>
        <authorList>
            <person name="Liu Y."/>
        </authorList>
    </citation>
    <scope>NUCLEOTIDE SEQUENCE [LARGE SCALE GENOMIC DNA]</scope>
    <source>
        <strain evidence="8 9">KCTC 32238</strain>
    </source>
</reference>
<evidence type="ECO:0000256" key="1">
    <source>
        <dbReference type="ARBA" id="ARBA00004651"/>
    </source>
</evidence>
<keyword evidence="2" id="KW-1003">Cell membrane</keyword>
<proteinExistence type="predicted"/>
<dbReference type="InterPro" id="IPR051791">
    <property type="entry name" value="Pra-immunoreactive"/>
</dbReference>
<keyword evidence="4 6" id="KW-1133">Transmembrane helix</keyword>
<evidence type="ECO:0000256" key="6">
    <source>
        <dbReference type="SAM" id="Phobius"/>
    </source>
</evidence>
<keyword evidence="3 6" id="KW-0812">Transmembrane</keyword>
<feature type="transmembrane region" description="Helical" evidence="6">
    <location>
        <begin position="30"/>
        <end position="50"/>
    </location>
</feature>
<comment type="subcellular location">
    <subcellularLocation>
        <location evidence="1">Cell membrane</location>
        <topology evidence="1">Multi-pass membrane protein</topology>
    </subcellularLocation>
</comment>
<dbReference type="PANTHER" id="PTHR36115">
    <property type="entry name" value="PROLINE-RICH ANTIGEN HOMOLOG-RELATED"/>
    <property type="match status" value="1"/>
</dbReference>
<evidence type="ECO:0000313" key="9">
    <source>
        <dbReference type="Proteomes" id="UP000672097"/>
    </source>
</evidence>
<feature type="transmembrane region" description="Helical" evidence="6">
    <location>
        <begin position="62"/>
        <end position="81"/>
    </location>
</feature>
<evidence type="ECO:0000256" key="3">
    <source>
        <dbReference type="ARBA" id="ARBA00022692"/>
    </source>
</evidence>
<comment type="caution">
    <text evidence="8">The sequence shown here is derived from an EMBL/GenBank/DDBJ whole genome shotgun (WGS) entry which is preliminary data.</text>
</comment>
<dbReference type="Proteomes" id="UP000672097">
    <property type="component" value="Unassembled WGS sequence"/>
</dbReference>
<dbReference type="Pfam" id="PF06271">
    <property type="entry name" value="RDD"/>
    <property type="match status" value="1"/>
</dbReference>
<name>A0ABS5DUY1_9BURK</name>
<gene>
    <name evidence="8" type="ORF">KAK11_06445</name>
</gene>
<evidence type="ECO:0000313" key="8">
    <source>
        <dbReference type="EMBL" id="MBQ0934957.1"/>
    </source>
</evidence>
<protein>
    <submittedName>
        <fullName evidence="8">RDD family protein</fullName>
    </submittedName>
</protein>
<keyword evidence="5 6" id="KW-0472">Membrane</keyword>